<evidence type="ECO:0000256" key="8">
    <source>
        <dbReference type="ARBA" id="ARBA00023015"/>
    </source>
</evidence>
<dbReference type="GO" id="GO:0060261">
    <property type="term" value="P:positive regulation of transcription initiation by RNA polymerase II"/>
    <property type="evidence" value="ECO:0007669"/>
    <property type="project" value="InterPro"/>
</dbReference>
<dbReference type="EMBL" id="CAJPWZ010001806">
    <property type="protein sequence ID" value="CAG2224489.1"/>
    <property type="molecule type" value="Genomic_DNA"/>
</dbReference>
<dbReference type="InterPro" id="IPR003173">
    <property type="entry name" value="PC4_C"/>
</dbReference>
<dbReference type="OrthoDB" id="2505440at2759"/>
<dbReference type="GO" id="GO:0003713">
    <property type="term" value="F:transcription coactivator activity"/>
    <property type="evidence" value="ECO:0007669"/>
    <property type="project" value="InterPro"/>
</dbReference>
<dbReference type="Proteomes" id="UP000683360">
    <property type="component" value="Unassembled WGS sequence"/>
</dbReference>
<comment type="subcellular location">
    <subcellularLocation>
        <location evidence="1">Nucleus</location>
    </subcellularLocation>
</comment>
<dbReference type="Gene3D" id="1.10.533.10">
    <property type="entry name" value="Death Domain, Fas"/>
    <property type="match status" value="1"/>
</dbReference>
<organism evidence="15 16">
    <name type="scientific">Mytilus edulis</name>
    <name type="common">Blue mussel</name>
    <dbReference type="NCBI Taxonomy" id="6550"/>
    <lineage>
        <taxon>Eukaryota</taxon>
        <taxon>Metazoa</taxon>
        <taxon>Spiralia</taxon>
        <taxon>Lophotrochozoa</taxon>
        <taxon>Mollusca</taxon>
        <taxon>Bivalvia</taxon>
        <taxon>Autobranchia</taxon>
        <taxon>Pteriomorphia</taxon>
        <taxon>Mytilida</taxon>
        <taxon>Mytiloidea</taxon>
        <taxon>Mytilidae</taxon>
        <taxon>Mytilinae</taxon>
        <taxon>Mytilus</taxon>
    </lineage>
</organism>
<reference evidence="15" key="1">
    <citation type="submission" date="2021-03" db="EMBL/GenBank/DDBJ databases">
        <authorList>
            <person name="Bekaert M."/>
        </authorList>
    </citation>
    <scope>NUCLEOTIDE SEQUENCE</scope>
</reference>
<dbReference type="GO" id="GO:0045087">
    <property type="term" value="P:innate immune response"/>
    <property type="evidence" value="ECO:0007669"/>
    <property type="project" value="UniProtKB-KW"/>
</dbReference>
<keyword evidence="10" id="KW-0804">Transcription</keyword>
<name>A0A8S3SV01_MYTED</name>
<dbReference type="Gene3D" id="2.30.31.10">
    <property type="entry name" value="Transcriptional Coactivator Pc4, Chain A"/>
    <property type="match status" value="2"/>
</dbReference>
<dbReference type="InterPro" id="IPR031964">
    <property type="entry name" value="CARD_dom"/>
</dbReference>
<comment type="similarity">
    <text evidence="2">Belongs to the transcriptional coactivator PC4 family.</text>
</comment>
<evidence type="ECO:0000256" key="1">
    <source>
        <dbReference type="ARBA" id="ARBA00004123"/>
    </source>
</evidence>
<dbReference type="SUPFAM" id="SSF47986">
    <property type="entry name" value="DEATH domain"/>
    <property type="match status" value="1"/>
</dbReference>
<feature type="domain" description="Caspase recruitment" evidence="14">
    <location>
        <begin position="42"/>
        <end position="121"/>
    </location>
</feature>
<evidence type="ECO:0000313" key="15">
    <source>
        <dbReference type="EMBL" id="CAG2224489.1"/>
    </source>
</evidence>
<evidence type="ECO:0000259" key="13">
    <source>
        <dbReference type="Pfam" id="PF02229"/>
    </source>
</evidence>
<keyword evidence="8" id="KW-0805">Transcription regulation</keyword>
<dbReference type="InterPro" id="IPR011029">
    <property type="entry name" value="DEATH-like_dom_sf"/>
</dbReference>
<dbReference type="SUPFAM" id="SSF54447">
    <property type="entry name" value="ssDNA-binding transcriptional regulator domain"/>
    <property type="match status" value="1"/>
</dbReference>
<accession>A0A8S3SV01</accession>
<evidence type="ECO:0000256" key="5">
    <source>
        <dbReference type="ARBA" id="ARBA00022588"/>
    </source>
</evidence>
<evidence type="ECO:0000259" key="14">
    <source>
        <dbReference type="Pfam" id="PF16739"/>
    </source>
</evidence>
<dbReference type="PANTHER" id="PTHR13215">
    <property type="entry name" value="RNA POLYMERASE II TRANSCRIPTIONAL COACTIVATOR"/>
    <property type="match status" value="1"/>
</dbReference>
<evidence type="ECO:0000256" key="10">
    <source>
        <dbReference type="ARBA" id="ARBA00023163"/>
    </source>
</evidence>
<keyword evidence="9" id="KW-0238">DNA-binding</keyword>
<protein>
    <submittedName>
        <fullName evidence="15">Uncharacterized protein</fullName>
    </submittedName>
</protein>
<dbReference type="Pfam" id="PF02229">
    <property type="entry name" value="PC4"/>
    <property type="match status" value="1"/>
</dbReference>
<proteinExistence type="inferred from homology"/>
<evidence type="ECO:0000256" key="2">
    <source>
        <dbReference type="ARBA" id="ARBA00009001"/>
    </source>
</evidence>
<keyword evidence="16" id="KW-1185">Reference proteome</keyword>
<keyword evidence="7" id="KW-0391">Immunity</keyword>
<evidence type="ECO:0000256" key="9">
    <source>
        <dbReference type="ARBA" id="ARBA00023125"/>
    </source>
</evidence>
<keyword evidence="4" id="KW-0597">Phosphoprotein</keyword>
<evidence type="ECO:0000256" key="7">
    <source>
        <dbReference type="ARBA" id="ARBA00022859"/>
    </source>
</evidence>
<comment type="caution">
    <text evidence="15">The sequence shown here is derived from an EMBL/GenBank/DDBJ whole genome shotgun (WGS) entry which is preliminary data.</text>
</comment>
<sequence>MYCLLNKFHGNISSRQNLHDYEWVNDFIEGNFVSYEDTNTWELLINLFEKTLSETIRPREILPYLREKSLISEKDSQEVDNMSRLYSENEAVFRLLTYLPKRKPKDWYPEFMQILYETELNAGNCVNCANINVDEHDETTEPTGIHMSNMEYKTKENYMSVTKLPKISSDNLSAPQTVDRLTYQPVSNFNLNQDNDISKEKLLAKKKDDEKFNKLSEKDSEPQPESGRSELDSRFVENVKRDIAMEVCPEKVCNKLGSLIPVRIDFSTEQMSKNSEFEMSCTSNMSVPIGEQRCMFHLGSDCYVTVNVFRGALQIHIRQFYKSEENLCPSETGVAFTLKSWLKLEISFNKLDELMEQNLTRSLEMKHVIDLGDSIYATLDPSYQVVDLRHYWIPHGKTKLEATRKGISLDKTKWNNVKAVIAIIRNYVPELNDVQLLK</sequence>
<evidence type="ECO:0000256" key="4">
    <source>
        <dbReference type="ARBA" id="ARBA00022553"/>
    </source>
</evidence>
<evidence type="ECO:0000256" key="12">
    <source>
        <dbReference type="SAM" id="MobiDB-lite"/>
    </source>
</evidence>
<evidence type="ECO:0000256" key="6">
    <source>
        <dbReference type="ARBA" id="ARBA00022843"/>
    </source>
</evidence>
<keyword evidence="6" id="KW-0832">Ubl conjugation</keyword>
<dbReference type="CDD" id="cd01671">
    <property type="entry name" value="CARD"/>
    <property type="match status" value="1"/>
</dbReference>
<feature type="region of interest" description="Disordered" evidence="12">
    <location>
        <begin position="210"/>
        <end position="233"/>
    </location>
</feature>
<feature type="domain" description="Transcriptional coactivator p15 (PC4) C-terminal" evidence="13">
    <location>
        <begin position="297"/>
        <end position="344"/>
    </location>
</feature>
<dbReference type="GO" id="GO:0003677">
    <property type="term" value="F:DNA binding"/>
    <property type="evidence" value="ECO:0007669"/>
    <property type="project" value="UniProtKB-KW"/>
</dbReference>
<dbReference type="InterPro" id="IPR009044">
    <property type="entry name" value="ssDNA-bd_transcriptional_reg"/>
</dbReference>
<evidence type="ECO:0000256" key="3">
    <source>
        <dbReference type="ARBA" id="ARBA00022499"/>
    </source>
</evidence>
<dbReference type="InterPro" id="IPR045125">
    <property type="entry name" value="Sub1/Tcp4-like"/>
</dbReference>
<dbReference type="AlphaFoldDB" id="A0A8S3SV01"/>
<gene>
    <name evidence="15" type="ORF">MEDL_37691</name>
</gene>
<evidence type="ECO:0000256" key="11">
    <source>
        <dbReference type="ARBA" id="ARBA00023242"/>
    </source>
</evidence>
<dbReference type="GO" id="GO:0005737">
    <property type="term" value="C:cytoplasm"/>
    <property type="evidence" value="ECO:0007669"/>
    <property type="project" value="UniProtKB-ARBA"/>
</dbReference>
<keyword evidence="11" id="KW-0539">Nucleus</keyword>
<keyword evidence="5" id="KW-0399">Innate immunity</keyword>
<dbReference type="Pfam" id="PF16739">
    <property type="entry name" value="CARD_2"/>
    <property type="match status" value="1"/>
</dbReference>
<keyword evidence="3" id="KW-1017">Isopeptide bond</keyword>
<evidence type="ECO:0000313" key="16">
    <source>
        <dbReference type="Proteomes" id="UP000683360"/>
    </source>
</evidence>
<dbReference type="GO" id="GO:0005634">
    <property type="term" value="C:nucleus"/>
    <property type="evidence" value="ECO:0007669"/>
    <property type="project" value="UniProtKB-SubCell"/>
</dbReference>